<reference evidence="1 2" key="1">
    <citation type="submission" date="2023-07" db="EMBL/GenBank/DDBJ databases">
        <title>Sequencing the genomes of 1000 actinobacteria strains.</title>
        <authorList>
            <person name="Klenk H.-P."/>
        </authorList>
    </citation>
    <scope>NUCLEOTIDE SEQUENCE [LARGE SCALE GENOMIC DNA]</scope>
    <source>
        <strain evidence="1 2">DSM 44710</strain>
    </source>
</reference>
<dbReference type="InterPro" id="IPR037217">
    <property type="entry name" value="Trp/Indoleamine_2_3_dOase-like"/>
</dbReference>
<protein>
    <submittedName>
        <fullName evidence="1">Tryptophan 2,3-dioxygenase</fullName>
    </submittedName>
</protein>
<dbReference type="SUPFAM" id="SSF140959">
    <property type="entry name" value="Indolic compounds 2,3-dioxygenase-like"/>
    <property type="match status" value="1"/>
</dbReference>
<dbReference type="RefSeq" id="WP_306827431.1">
    <property type="nucleotide sequence ID" value="NZ_JAUSRA010000001.1"/>
</dbReference>
<dbReference type="Proteomes" id="UP001240984">
    <property type="component" value="Unassembled WGS sequence"/>
</dbReference>
<sequence>MSQTDTALALAMWSSADRPAAIDFPYQQVVTAFLSTGKHRISSGLVEALRTARDRLPHVRGPQRQRNQLARWLDIVLDKPDGRYDYRSYLALGVLPILDPEHPPTTAAAALAHHDRTLALLISDLCRFEVRAARRQTFVLPRLRPDSERIRRRCRLAIIAAKPALARLGLADQGTADDPLVAASHLAHIMGMAMNPDEQLMLRLTMLPADTCHDEYLFLRVLQCFELLFSLVVVDLGEVISSLVMGRARIAAARLDSATGVMQEAKGLWPLLATMQPEAFALFRQSTDGASAIQSRSYKLIESLCSRPADERVHSAAYKSVPEVRARVLAGSITLDETLHHTQHRISSTSALEVERAMKSFAEAALRWRRSHLGIATRMLSADQAGTGSTSGLPYLAANYKCPVFGGS</sequence>
<dbReference type="Gene3D" id="1.20.58.480">
    <property type="match status" value="1"/>
</dbReference>
<dbReference type="EMBL" id="JAUSRA010000001">
    <property type="protein sequence ID" value="MDP9792557.1"/>
    <property type="molecule type" value="Genomic_DNA"/>
</dbReference>
<proteinExistence type="predicted"/>
<dbReference type="PANTHER" id="PTHR10138">
    <property type="entry name" value="TRYPTOPHAN 2,3-DIOXYGENASE"/>
    <property type="match status" value="1"/>
</dbReference>
<keyword evidence="2" id="KW-1185">Reference proteome</keyword>
<accession>A0ABT9MMC7</accession>
<evidence type="ECO:0000313" key="1">
    <source>
        <dbReference type="EMBL" id="MDP9792557.1"/>
    </source>
</evidence>
<organism evidence="1 2">
    <name type="scientific">Catenuloplanes nepalensis</name>
    <dbReference type="NCBI Taxonomy" id="587533"/>
    <lineage>
        <taxon>Bacteria</taxon>
        <taxon>Bacillati</taxon>
        <taxon>Actinomycetota</taxon>
        <taxon>Actinomycetes</taxon>
        <taxon>Micromonosporales</taxon>
        <taxon>Micromonosporaceae</taxon>
        <taxon>Catenuloplanes</taxon>
    </lineage>
</organism>
<dbReference type="PANTHER" id="PTHR10138:SF0">
    <property type="entry name" value="TRYPTOPHAN 2,3-DIOXYGENASE"/>
    <property type="match status" value="1"/>
</dbReference>
<dbReference type="Pfam" id="PF03301">
    <property type="entry name" value="Trp_dioxygenase"/>
    <property type="match status" value="1"/>
</dbReference>
<evidence type="ECO:0000313" key="2">
    <source>
        <dbReference type="Proteomes" id="UP001240984"/>
    </source>
</evidence>
<comment type="caution">
    <text evidence="1">The sequence shown here is derived from an EMBL/GenBank/DDBJ whole genome shotgun (WGS) entry which is preliminary data.</text>
</comment>
<dbReference type="InterPro" id="IPR004981">
    <property type="entry name" value="Trp_2_3_dOase"/>
</dbReference>
<gene>
    <name evidence="1" type="ORF">J2S43_001069</name>
</gene>
<name>A0ABT9MMC7_9ACTN</name>